<dbReference type="OrthoDB" id="9803035at2"/>
<organism evidence="9 10">
    <name type="scientific">Granulicella pectinivorans</name>
    <dbReference type="NCBI Taxonomy" id="474950"/>
    <lineage>
        <taxon>Bacteria</taxon>
        <taxon>Pseudomonadati</taxon>
        <taxon>Acidobacteriota</taxon>
        <taxon>Terriglobia</taxon>
        <taxon>Terriglobales</taxon>
        <taxon>Acidobacteriaceae</taxon>
        <taxon>Granulicella</taxon>
    </lineage>
</organism>
<keyword evidence="5" id="KW-0443">Lipid metabolism</keyword>
<keyword evidence="6" id="KW-0472">Membrane</keyword>
<sequence>MTLVRSLLRSTLFVTLLLATCIDGQVRKLFFGLRPGPAGAVWVHRWCRRIVRAMGIACTVEGPLPVITPNGLAVVSNHLSYLDILVYSAVAPCVMVAKSEIRGWPLLGWITAQAGTVYVQRADVKGGQTQTHAQVNAAMRDAYRSGLPVLFFPEGTTTDGSEVLPFRRGLYHSVLADDVPMNAAALSYVLDDPNPDATVANDVCFWGDMVFAPHLFRCLGLRGLRVNIRFDPTRVRGDDRFALAINCRRQTIELYARLQSHQETEPIPCALENKSIAAA</sequence>
<keyword evidence="10" id="KW-1185">Reference proteome</keyword>
<keyword evidence="3" id="KW-0812">Transmembrane</keyword>
<evidence type="ECO:0000256" key="7">
    <source>
        <dbReference type="ARBA" id="ARBA00023315"/>
    </source>
</evidence>
<dbReference type="EMBL" id="FOZL01000002">
    <property type="protein sequence ID" value="SFS21101.1"/>
    <property type="molecule type" value="Genomic_DNA"/>
</dbReference>
<dbReference type="SUPFAM" id="SSF69593">
    <property type="entry name" value="Glycerol-3-phosphate (1)-acyltransferase"/>
    <property type="match status" value="1"/>
</dbReference>
<keyword evidence="2 9" id="KW-0808">Transferase</keyword>
<evidence type="ECO:0000259" key="8">
    <source>
        <dbReference type="SMART" id="SM00563"/>
    </source>
</evidence>
<reference evidence="9 10" key="1">
    <citation type="submission" date="2016-10" db="EMBL/GenBank/DDBJ databases">
        <authorList>
            <person name="de Groot N.N."/>
        </authorList>
    </citation>
    <scope>NUCLEOTIDE SEQUENCE [LARGE SCALE GENOMIC DNA]</scope>
    <source>
        <strain evidence="9 10">DSM 21001</strain>
    </source>
</reference>
<accession>A0A1I6MZS5</accession>
<dbReference type="CDD" id="cd07989">
    <property type="entry name" value="LPLAT_AGPAT-like"/>
    <property type="match status" value="1"/>
</dbReference>
<evidence type="ECO:0000256" key="4">
    <source>
        <dbReference type="ARBA" id="ARBA00022989"/>
    </source>
</evidence>
<proteinExistence type="predicted"/>
<dbReference type="PANTHER" id="PTHR23063">
    <property type="entry name" value="PHOSPHOLIPID ACYLTRANSFERASE"/>
    <property type="match status" value="1"/>
</dbReference>
<protein>
    <submittedName>
        <fullName evidence="9">Lyso-ornithine lipid acyltransferase</fullName>
    </submittedName>
</protein>
<dbReference type="GO" id="GO:0016746">
    <property type="term" value="F:acyltransferase activity"/>
    <property type="evidence" value="ECO:0007669"/>
    <property type="project" value="UniProtKB-KW"/>
</dbReference>
<evidence type="ECO:0000313" key="9">
    <source>
        <dbReference type="EMBL" id="SFS21101.1"/>
    </source>
</evidence>
<evidence type="ECO:0000313" key="10">
    <source>
        <dbReference type="Proteomes" id="UP000199024"/>
    </source>
</evidence>
<comment type="subcellular location">
    <subcellularLocation>
        <location evidence="1">Membrane</location>
    </subcellularLocation>
</comment>
<gene>
    <name evidence="9" type="ORF">SAMN05421771_4040</name>
</gene>
<dbReference type="PANTHER" id="PTHR23063:SF52">
    <property type="entry name" value="LYSOPHOSPHATIDYLCHOLINE ACYLTRANSFERASE"/>
    <property type="match status" value="1"/>
</dbReference>
<feature type="domain" description="Phospholipid/glycerol acyltransferase" evidence="8">
    <location>
        <begin position="72"/>
        <end position="189"/>
    </location>
</feature>
<keyword evidence="7 9" id="KW-0012">Acyltransferase</keyword>
<keyword evidence="4" id="KW-1133">Transmembrane helix</keyword>
<evidence type="ECO:0000256" key="3">
    <source>
        <dbReference type="ARBA" id="ARBA00022692"/>
    </source>
</evidence>
<dbReference type="GO" id="GO:0016020">
    <property type="term" value="C:membrane"/>
    <property type="evidence" value="ECO:0007669"/>
    <property type="project" value="UniProtKB-SubCell"/>
</dbReference>
<dbReference type="GO" id="GO:0006629">
    <property type="term" value="P:lipid metabolic process"/>
    <property type="evidence" value="ECO:0007669"/>
    <property type="project" value="UniProtKB-KW"/>
</dbReference>
<evidence type="ECO:0000256" key="5">
    <source>
        <dbReference type="ARBA" id="ARBA00023098"/>
    </source>
</evidence>
<dbReference type="RefSeq" id="WP_089843194.1">
    <property type="nucleotide sequence ID" value="NZ_FOZL01000002.1"/>
</dbReference>
<dbReference type="InterPro" id="IPR002123">
    <property type="entry name" value="Plipid/glycerol_acylTrfase"/>
</dbReference>
<evidence type="ECO:0000256" key="1">
    <source>
        <dbReference type="ARBA" id="ARBA00004370"/>
    </source>
</evidence>
<dbReference type="STRING" id="474950.SAMN05421771_4040"/>
<evidence type="ECO:0000256" key="2">
    <source>
        <dbReference type="ARBA" id="ARBA00022679"/>
    </source>
</evidence>
<dbReference type="AlphaFoldDB" id="A0A1I6MZS5"/>
<dbReference type="Proteomes" id="UP000199024">
    <property type="component" value="Unassembled WGS sequence"/>
</dbReference>
<name>A0A1I6MZS5_9BACT</name>
<evidence type="ECO:0000256" key="6">
    <source>
        <dbReference type="ARBA" id="ARBA00023136"/>
    </source>
</evidence>
<dbReference type="SMART" id="SM00563">
    <property type="entry name" value="PlsC"/>
    <property type="match status" value="1"/>
</dbReference>
<dbReference type="Pfam" id="PF01553">
    <property type="entry name" value="Acyltransferase"/>
    <property type="match status" value="1"/>
</dbReference>